<evidence type="ECO:0000259" key="6">
    <source>
        <dbReference type="Pfam" id="PF00728"/>
    </source>
</evidence>
<evidence type="ECO:0000256" key="5">
    <source>
        <dbReference type="PIRSR" id="PIRSR625705-1"/>
    </source>
</evidence>
<dbReference type="RefSeq" id="WP_057906002.1">
    <property type="nucleotide sequence ID" value="NZ_AYYZ01000002.1"/>
</dbReference>
<evidence type="ECO:0000313" key="7">
    <source>
        <dbReference type="EMBL" id="KRM53492.1"/>
    </source>
</evidence>
<dbReference type="GO" id="GO:0016020">
    <property type="term" value="C:membrane"/>
    <property type="evidence" value="ECO:0007669"/>
    <property type="project" value="TreeGrafter"/>
</dbReference>
<dbReference type="Proteomes" id="UP000051291">
    <property type="component" value="Unassembled WGS sequence"/>
</dbReference>
<dbReference type="PRINTS" id="PR00738">
    <property type="entry name" value="GLHYDRLASE20"/>
</dbReference>
<protein>
    <recommendedName>
        <fullName evidence="3">beta-N-acetylhexosaminidase</fullName>
        <ecNumber evidence="3">3.2.1.52</ecNumber>
    </recommendedName>
</protein>
<sequence length="356" mass="40492">MKSKNIKFILIIITILGSIFFRNDLIKGSSINKNEITDQNGILLDIARCPLSKQEIEKVINQINSKKFSYVILHLNDDEHVAFQTKMLKNEDSKNVLSKKDLKEITKDANQHGLTLIPDFDTPGHCKALIKLLKKHSPKLAHKICLNSNTLNYTKSATIKFIKQINGELSNACANQNTRYILLGGDEVAANENNNHALMKYFNELNAFENRHGFRTIVWNDSILKNNNLNNKIVVAYWAQGGGNTSKKILQKEYDNRANVTNLIDHPLINANAGYNYFNLDNLGNLNYITNFINRLNSSAGKNFDLINPQTLTNDPDCYQREIKSSGRLICLWGDKNSKIKINQLLYLIKKINTIQ</sequence>
<keyword evidence="8" id="KW-1185">Reference proteome</keyword>
<evidence type="ECO:0000256" key="3">
    <source>
        <dbReference type="ARBA" id="ARBA00012663"/>
    </source>
</evidence>
<gene>
    <name evidence="7" type="ORF">FC64_GL000404</name>
</gene>
<dbReference type="PANTHER" id="PTHR22600:SF57">
    <property type="entry name" value="BETA-N-ACETYLHEXOSAMINIDASE"/>
    <property type="match status" value="1"/>
</dbReference>
<dbReference type="InterPro" id="IPR017853">
    <property type="entry name" value="GH"/>
</dbReference>
<feature type="domain" description="Glycoside hydrolase family 20 catalytic" evidence="6">
    <location>
        <begin position="41"/>
        <end position="255"/>
    </location>
</feature>
<dbReference type="Pfam" id="PF00728">
    <property type="entry name" value="Glyco_hydro_20"/>
    <property type="match status" value="1"/>
</dbReference>
<dbReference type="PANTHER" id="PTHR22600">
    <property type="entry name" value="BETA-HEXOSAMINIDASE"/>
    <property type="match status" value="1"/>
</dbReference>
<dbReference type="STRING" id="1423820.FC64_GL000404"/>
<reference evidence="7 8" key="1">
    <citation type="journal article" date="2015" name="Genome Announc.">
        <title>Expanding the biotechnology potential of lactobacilli through comparative genomics of 213 strains and associated genera.</title>
        <authorList>
            <person name="Sun Z."/>
            <person name="Harris H.M."/>
            <person name="McCann A."/>
            <person name="Guo C."/>
            <person name="Argimon S."/>
            <person name="Zhang W."/>
            <person name="Yang X."/>
            <person name="Jeffery I.B."/>
            <person name="Cooney J.C."/>
            <person name="Kagawa T.F."/>
            <person name="Liu W."/>
            <person name="Song Y."/>
            <person name="Salvetti E."/>
            <person name="Wrobel A."/>
            <person name="Rasinkangas P."/>
            <person name="Parkhill J."/>
            <person name="Rea M.C."/>
            <person name="O'Sullivan O."/>
            <person name="Ritari J."/>
            <person name="Douillard F.P."/>
            <person name="Paul Ross R."/>
            <person name="Yang R."/>
            <person name="Briner A.E."/>
            <person name="Felis G.E."/>
            <person name="de Vos W.M."/>
            <person name="Barrangou R."/>
            <person name="Klaenhammer T.R."/>
            <person name="Caufield P.W."/>
            <person name="Cui Y."/>
            <person name="Zhang H."/>
            <person name="O'Toole P.W."/>
        </authorList>
    </citation>
    <scope>NUCLEOTIDE SEQUENCE [LARGE SCALE GENOMIC DNA]</scope>
    <source>
        <strain evidence="7 8">DSM 20653</strain>
    </source>
</reference>
<evidence type="ECO:0000313" key="8">
    <source>
        <dbReference type="Proteomes" id="UP000051291"/>
    </source>
</evidence>
<dbReference type="InterPro" id="IPR015883">
    <property type="entry name" value="Glyco_hydro_20_cat"/>
</dbReference>
<feature type="active site" description="Proton donor" evidence="5">
    <location>
        <position position="187"/>
    </location>
</feature>
<dbReference type="GO" id="GO:0005975">
    <property type="term" value="P:carbohydrate metabolic process"/>
    <property type="evidence" value="ECO:0007669"/>
    <property type="project" value="InterPro"/>
</dbReference>
<dbReference type="InterPro" id="IPR025705">
    <property type="entry name" value="Beta_hexosaminidase_sua/sub"/>
</dbReference>
<accession>A0A0R1ZKJ9</accession>
<name>A0A0R1ZKJ9_9LACO</name>
<evidence type="ECO:0000256" key="1">
    <source>
        <dbReference type="ARBA" id="ARBA00001231"/>
    </source>
</evidence>
<comment type="catalytic activity">
    <reaction evidence="1">
        <text>Hydrolysis of terminal non-reducing N-acetyl-D-hexosamine residues in N-acetyl-beta-D-hexosaminides.</text>
        <dbReference type="EC" id="3.2.1.52"/>
    </reaction>
</comment>
<comment type="caution">
    <text evidence="7">The sequence shown here is derived from an EMBL/GenBank/DDBJ whole genome shotgun (WGS) entry which is preliminary data.</text>
</comment>
<organism evidence="7 8">
    <name type="scientific">Ligilactobacillus araffinosus DSM 20653</name>
    <dbReference type="NCBI Taxonomy" id="1423820"/>
    <lineage>
        <taxon>Bacteria</taxon>
        <taxon>Bacillati</taxon>
        <taxon>Bacillota</taxon>
        <taxon>Bacilli</taxon>
        <taxon>Lactobacillales</taxon>
        <taxon>Lactobacillaceae</taxon>
        <taxon>Ligilactobacillus</taxon>
    </lineage>
</organism>
<dbReference type="EC" id="3.2.1.52" evidence="3"/>
<proteinExistence type="inferred from homology"/>
<dbReference type="PATRIC" id="fig|1423820.4.peg.405"/>
<comment type="similarity">
    <text evidence="2">Belongs to the glycosyl hydrolase 20 family.</text>
</comment>
<dbReference type="Gene3D" id="3.20.20.80">
    <property type="entry name" value="Glycosidases"/>
    <property type="match status" value="1"/>
</dbReference>
<dbReference type="GO" id="GO:0004563">
    <property type="term" value="F:beta-N-acetylhexosaminidase activity"/>
    <property type="evidence" value="ECO:0007669"/>
    <property type="project" value="UniProtKB-EC"/>
</dbReference>
<dbReference type="SUPFAM" id="SSF51445">
    <property type="entry name" value="(Trans)glycosidases"/>
    <property type="match status" value="1"/>
</dbReference>
<dbReference type="EMBL" id="AYYZ01000002">
    <property type="protein sequence ID" value="KRM53492.1"/>
    <property type="molecule type" value="Genomic_DNA"/>
</dbReference>
<evidence type="ECO:0000256" key="4">
    <source>
        <dbReference type="ARBA" id="ARBA00022801"/>
    </source>
</evidence>
<evidence type="ECO:0000256" key="2">
    <source>
        <dbReference type="ARBA" id="ARBA00006285"/>
    </source>
</evidence>
<dbReference type="GO" id="GO:0030203">
    <property type="term" value="P:glycosaminoglycan metabolic process"/>
    <property type="evidence" value="ECO:0007669"/>
    <property type="project" value="TreeGrafter"/>
</dbReference>
<keyword evidence="4" id="KW-0378">Hydrolase</keyword>
<dbReference type="AlphaFoldDB" id="A0A0R1ZKJ9"/>